<evidence type="ECO:0000313" key="8">
    <source>
        <dbReference type="EMBL" id="GAA5064513.1"/>
    </source>
</evidence>
<feature type="transmembrane region" description="Helical" evidence="7">
    <location>
        <begin position="87"/>
        <end position="104"/>
    </location>
</feature>
<keyword evidence="4 7" id="KW-1133">Transmembrane helix</keyword>
<evidence type="ECO:0000256" key="2">
    <source>
        <dbReference type="ARBA" id="ARBA00022475"/>
    </source>
</evidence>
<dbReference type="Proteomes" id="UP001499910">
    <property type="component" value="Unassembled WGS sequence"/>
</dbReference>
<feature type="region of interest" description="Disordered" evidence="6">
    <location>
        <begin position="366"/>
        <end position="389"/>
    </location>
</feature>
<dbReference type="InterPro" id="IPR001851">
    <property type="entry name" value="ABC_transp_permease"/>
</dbReference>
<comment type="caution">
    <text evidence="8">The sequence shown here is derived from an EMBL/GenBank/DDBJ whole genome shotgun (WGS) entry which is preliminary data.</text>
</comment>
<feature type="transmembrane region" description="Helical" evidence="7">
    <location>
        <begin position="238"/>
        <end position="263"/>
    </location>
</feature>
<evidence type="ECO:0000256" key="3">
    <source>
        <dbReference type="ARBA" id="ARBA00022692"/>
    </source>
</evidence>
<evidence type="ECO:0000256" key="1">
    <source>
        <dbReference type="ARBA" id="ARBA00004651"/>
    </source>
</evidence>
<comment type="subcellular location">
    <subcellularLocation>
        <location evidence="1">Cell membrane</location>
        <topology evidence="1">Multi-pass membrane protein</topology>
    </subcellularLocation>
</comment>
<feature type="transmembrane region" description="Helical" evidence="7">
    <location>
        <begin position="283"/>
        <end position="311"/>
    </location>
</feature>
<keyword evidence="2" id="KW-1003">Cell membrane</keyword>
<name>A0ABP9KWI3_9RHOB</name>
<dbReference type="EMBL" id="BAABHW010000001">
    <property type="protein sequence ID" value="GAA5064513.1"/>
    <property type="molecule type" value="Genomic_DNA"/>
</dbReference>
<keyword evidence="5 7" id="KW-0472">Membrane</keyword>
<feature type="transmembrane region" description="Helical" evidence="7">
    <location>
        <begin position="12"/>
        <end position="33"/>
    </location>
</feature>
<evidence type="ECO:0000313" key="9">
    <source>
        <dbReference type="Proteomes" id="UP001499910"/>
    </source>
</evidence>
<proteinExistence type="predicted"/>
<evidence type="ECO:0000256" key="4">
    <source>
        <dbReference type="ARBA" id="ARBA00022989"/>
    </source>
</evidence>
<feature type="transmembrane region" description="Helical" evidence="7">
    <location>
        <begin position="140"/>
        <end position="160"/>
    </location>
</feature>
<organism evidence="8 9">
    <name type="scientific">[Roseibacterium] beibuensis</name>
    <dbReference type="NCBI Taxonomy" id="1193142"/>
    <lineage>
        <taxon>Bacteria</taxon>
        <taxon>Pseudomonadati</taxon>
        <taxon>Pseudomonadota</taxon>
        <taxon>Alphaproteobacteria</taxon>
        <taxon>Rhodobacterales</taxon>
        <taxon>Roseobacteraceae</taxon>
        <taxon>Roseicyclus</taxon>
    </lineage>
</organism>
<evidence type="ECO:0000256" key="5">
    <source>
        <dbReference type="ARBA" id="ARBA00023136"/>
    </source>
</evidence>
<sequence length="389" mass="41443">MDKMPKWADVILIPLISVILALLVSGLVVIFIGESPIEAMQIMVRGAFGNAYGWGYTLFYTTNFIFTGLAVAVAFHAKMFNIGGEGQAALGGLGVAIICLTIPWPHWSVALLAAVIGSAVLGAAWAAIPAYLQAKRGSHIVITTIMFNFIASALLVYLLVNVFRVPGSMAPETARFPEAVHLPNASQFAGFLGFRPSTPLNVSFFVALLACVFVWLLIWRTRLGYEIRAFGHSETAAVYAGIHPVKIVMISMLISGGLAGMMATNSVMGEAERLVIDNVQGAGFVGIAVALMGRSHPVGVFLAALLFGALYQGGAELEFEMPAVSREMIVVIQALVILFTGALDNMVRMPMEAFFLARHRRQEAAAAAAAPNPKPDAAHTGAPAAQREE</sequence>
<evidence type="ECO:0000256" key="7">
    <source>
        <dbReference type="SAM" id="Phobius"/>
    </source>
</evidence>
<keyword evidence="3 7" id="KW-0812">Transmembrane</keyword>
<feature type="transmembrane region" description="Helical" evidence="7">
    <location>
        <begin position="323"/>
        <end position="343"/>
    </location>
</feature>
<gene>
    <name evidence="8" type="ORF">GCM10023209_01110</name>
</gene>
<feature type="transmembrane region" description="Helical" evidence="7">
    <location>
        <begin position="53"/>
        <end position="75"/>
    </location>
</feature>
<dbReference type="CDD" id="cd06580">
    <property type="entry name" value="TM_PBP1_transp_TpRbsC_like"/>
    <property type="match status" value="1"/>
</dbReference>
<feature type="transmembrane region" description="Helical" evidence="7">
    <location>
        <begin position="110"/>
        <end position="128"/>
    </location>
</feature>
<reference evidence="9" key="1">
    <citation type="journal article" date="2019" name="Int. J. Syst. Evol. Microbiol.">
        <title>The Global Catalogue of Microorganisms (GCM) 10K type strain sequencing project: providing services to taxonomists for standard genome sequencing and annotation.</title>
        <authorList>
            <consortium name="The Broad Institute Genomics Platform"/>
            <consortium name="The Broad Institute Genome Sequencing Center for Infectious Disease"/>
            <person name="Wu L."/>
            <person name="Ma J."/>
        </authorList>
    </citation>
    <scope>NUCLEOTIDE SEQUENCE [LARGE SCALE GENOMIC DNA]</scope>
    <source>
        <strain evidence="9">JCM 18015</strain>
    </source>
</reference>
<dbReference type="RefSeq" id="WP_259547273.1">
    <property type="nucleotide sequence ID" value="NZ_BAABHW010000001.1"/>
</dbReference>
<protein>
    <submittedName>
        <fullName evidence="8">ABC transporter permease</fullName>
    </submittedName>
</protein>
<evidence type="ECO:0000256" key="6">
    <source>
        <dbReference type="SAM" id="MobiDB-lite"/>
    </source>
</evidence>
<accession>A0ABP9KWI3</accession>
<feature type="transmembrane region" description="Helical" evidence="7">
    <location>
        <begin position="200"/>
        <end position="218"/>
    </location>
</feature>
<dbReference type="Pfam" id="PF02653">
    <property type="entry name" value="BPD_transp_2"/>
    <property type="match status" value="1"/>
</dbReference>
<keyword evidence="9" id="KW-1185">Reference proteome</keyword>
<dbReference type="PANTHER" id="PTHR47089">
    <property type="entry name" value="ABC TRANSPORTER, PERMEASE PROTEIN"/>
    <property type="match status" value="1"/>
</dbReference>
<dbReference type="PANTHER" id="PTHR47089:SF1">
    <property type="entry name" value="GUANOSINE ABC TRANSPORTER PERMEASE PROTEIN NUPP"/>
    <property type="match status" value="1"/>
</dbReference>